<keyword evidence="3" id="KW-1185">Reference proteome</keyword>
<dbReference type="InterPro" id="IPR036291">
    <property type="entry name" value="NAD(P)-bd_dom_sf"/>
</dbReference>
<proteinExistence type="predicted"/>
<dbReference type="OrthoDB" id="276721at2759"/>
<feature type="domain" description="NAD-dependent epimerase/dehydratase" evidence="1">
    <location>
        <begin position="8"/>
        <end position="82"/>
    </location>
</feature>
<gene>
    <name evidence="2" type="ORF">BDQ12DRAFT_676377</name>
</gene>
<dbReference type="AlphaFoldDB" id="A0A5C3MCQ7"/>
<evidence type="ECO:0000259" key="1">
    <source>
        <dbReference type="Pfam" id="PF01370"/>
    </source>
</evidence>
<name>A0A5C3MCQ7_9AGAR</name>
<dbReference type="STRING" id="68775.A0A5C3MCQ7"/>
<dbReference type="PANTHER" id="PTHR12126">
    <property type="entry name" value="NADH-UBIQUINONE OXIDOREDUCTASE 39 KDA SUBUNIT-RELATED"/>
    <property type="match status" value="1"/>
</dbReference>
<reference evidence="2 3" key="1">
    <citation type="journal article" date="2019" name="Nat. Ecol. Evol.">
        <title>Megaphylogeny resolves global patterns of mushroom evolution.</title>
        <authorList>
            <person name="Varga T."/>
            <person name="Krizsan K."/>
            <person name="Foldi C."/>
            <person name="Dima B."/>
            <person name="Sanchez-Garcia M."/>
            <person name="Sanchez-Ramirez S."/>
            <person name="Szollosi G.J."/>
            <person name="Szarkandi J.G."/>
            <person name="Papp V."/>
            <person name="Albert L."/>
            <person name="Andreopoulos W."/>
            <person name="Angelini C."/>
            <person name="Antonin V."/>
            <person name="Barry K.W."/>
            <person name="Bougher N.L."/>
            <person name="Buchanan P."/>
            <person name="Buyck B."/>
            <person name="Bense V."/>
            <person name="Catcheside P."/>
            <person name="Chovatia M."/>
            <person name="Cooper J."/>
            <person name="Damon W."/>
            <person name="Desjardin D."/>
            <person name="Finy P."/>
            <person name="Geml J."/>
            <person name="Haridas S."/>
            <person name="Hughes K."/>
            <person name="Justo A."/>
            <person name="Karasinski D."/>
            <person name="Kautmanova I."/>
            <person name="Kiss B."/>
            <person name="Kocsube S."/>
            <person name="Kotiranta H."/>
            <person name="LaButti K.M."/>
            <person name="Lechner B.E."/>
            <person name="Liimatainen K."/>
            <person name="Lipzen A."/>
            <person name="Lukacs Z."/>
            <person name="Mihaltcheva S."/>
            <person name="Morgado L.N."/>
            <person name="Niskanen T."/>
            <person name="Noordeloos M.E."/>
            <person name="Ohm R.A."/>
            <person name="Ortiz-Santana B."/>
            <person name="Ovrebo C."/>
            <person name="Racz N."/>
            <person name="Riley R."/>
            <person name="Savchenko A."/>
            <person name="Shiryaev A."/>
            <person name="Soop K."/>
            <person name="Spirin V."/>
            <person name="Szebenyi C."/>
            <person name="Tomsovsky M."/>
            <person name="Tulloss R.E."/>
            <person name="Uehling J."/>
            <person name="Grigoriev I.V."/>
            <person name="Vagvolgyi C."/>
            <person name="Papp T."/>
            <person name="Martin F.M."/>
            <person name="Miettinen O."/>
            <person name="Hibbett D.S."/>
            <person name="Nagy L.G."/>
        </authorList>
    </citation>
    <scope>NUCLEOTIDE SEQUENCE [LARGE SCALE GENOMIC DNA]</scope>
    <source>
        <strain evidence="2 3">CBS 166.37</strain>
    </source>
</reference>
<dbReference type="GO" id="GO:0005739">
    <property type="term" value="C:mitochondrion"/>
    <property type="evidence" value="ECO:0007669"/>
    <property type="project" value="TreeGrafter"/>
</dbReference>
<dbReference type="Gene3D" id="3.40.50.720">
    <property type="entry name" value="NAD(P)-binding Rossmann-like Domain"/>
    <property type="match status" value="1"/>
</dbReference>
<evidence type="ECO:0000313" key="3">
    <source>
        <dbReference type="Proteomes" id="UP000308652"/>
    </source>
</evidence>
<sequence length="321" mass="34571">MSTALKRILVVGGNGFIGSAVCKAAIARGWQVTSVSSSGQPFRTAKGHSPAWASKVDWQKGDALHPQSFAHLFPQVGGVVHTLGILIENERYKKAVQNGNVPELVGSFFQAVGLGTQGNPLRQKTEAERKGSYESLNREAALSVCNAFVSSTPAPETNNVPRPFVYISAEDIFRPVIPARYIETKREAEQGIQEIMRDKPDYRGVFIRPSLVYHAHYRPMTTPAAVLLDLSSSIHAKVPRSLPTPAGLLRSLGSVGNSSAADESPSSFASMANALVIPPIHVDHVADAICVALDSSQEVRGVVNVRRMRELIGWSDSDGGH</sequence>
<dbReference type="EMBL" id="ML213592">
    <property type="protein sequence ID" value="TFK42533.1"/>
    <property type="molecule type" value="Genomic_DNA"/>
</dbReference>
<dbReference type="InterPro" id="IPR051207">
    <property type="entry name" value="ComplexI_NDUFA9_subunit"/>
</dbReference>
<organism evidence="2 3">
    <name type="scientific">Crucibulum laeve</name>
    <dbReference type="NCBI Taxonomy" id="68775"/>
    <lineage>
        <taxon>Eukaryota</taxon>
        <taxon>Fungi</taxon>
        <taxon>Dikarya</taxon>
        <taxon>Basidiomycota</taxon>
        <taxon>Agaricomycotina</taxon>
        <taxon>Agaricomycetes</taxon>
        <taxon>Agaricomycetidae</taxon>
        <taxon>Agaricales</taxon>
        <taxon>Agaricineae</taxon>
        <taxon>Nidulariaceae</taxon>
        <taxon>Crucibulum</taxon>
    </lineage>
</organism>
<dbReference type="SUPFAM" id="SSF51735">
    <property type="entry name" value="NAD(P)-binding Rossmann-fold domains"/>
    <property type="match status" value="1"/>
</dbReference>
<dbReference type="PANTHER" id="PTHR12126:SF16">
    <property type="entry name" value="MIOREX COMPLEX COMPONENT 2"/>
    <property type="match status" value="1"/>
</dbReference>
<dbReference type="Pfam" id="PF01370">
    <property type="entry name" value="Epimerase"/>
    <property type="match status" value="1"/>
</dbReference>
<accession>A0A5C3MCQ7</accession>
<protein>
    <recommendedName>
        <fullName evidence="1">NAD-dependent epimerase/dehydratase domain-containing protein</fullName>
    </recommendedName>
</protein>
<dbReference type="InterPro" id="IPR001509">
    <property type="entry name" value="Epimerase_deHydtase"/>
</dbReference>
<dbReference type="Proteomes" id="UP000308652">
    <property type="component" value="Unassembled WGS sequence"/>
</dbReference>
<evidence type="ECO:0000313" key="2">
    <source>
        <dbReference type="EMBL" id="TFK42533.1"/>
    </source>
</evidence>
<dbReference type="GO" id="GO:0044877">
    <property type="term" value="F:protein-containing complex binding"/>
    <property type="evidence" value="ECO:0007669"/>
    <property type="project" value="TreeGrafter"/>
</dbReference>